<gene>
    <name evidence="3" type="ORF">ACFOWE_08965</name>
</gene>
<evidence type="ECO:0000256" key="1">
    <source>
        <dbReference type="SAM" id="MobiDB-lite"/>
    </source>
</evidence>
<dbReference type="RefSeq" id="WP_377286719.1">
    <property type="nucleotide sequence ID" value="NZ_JBHSBM010000012.1"/>
</dbReference>
<sequence length="184" mass="19434">MTLRSGKDAPGDLKRGGIRERLGSSSPEERMWIVVAVVCGLFLAVVLTVLAVVAISVRIEDGRTSITDRASGTATAGTRRLLGVRVDHDRCRAGRPQDACPLCHRHLMREAGLVREDGPPPGDGLPRQGAPPHGEGLPAGTGLPHETASSPEEGPAREDEPSREDATPRSRPAPEPRPDEIAGG</sequence>
<keyword evidence="2" id="KW-0472">Membrane</keyword>
<feature type="region of interest" description="Disordered" evidence="1">
    <location>
        <begin position="113"/>
        <end position="184"/>
    </location>
</feature>
<reference evidence="4" key="1">
    <citation type="journal article" date="2019" name="Int. J. Syst. Evol. Microbiol.">
        <title>The Global Catalogue of Microorganisms (GCM) 10K type strain sequencing project: providing services to taxonomists for standard genome sequencing and annotation.</title>
        <authorList>
            <consortium name="The Broad Institute Genomics Platform"/>
            <consortium name="The Broad Institute Genome Sequencing Center for Infectious Disease"/>
            <person name="Wu L."/>
            <person name="Ma J."/>
        </authorList>
    </citation>
    <scope>NUCLEOTIDE SEQUENCE [LARGE SCALE GENOMIC DNA]</scope>
    <source>
        <strain evidence="4">TBRC 4489</strain>
    </source>
</reference>
<keyword evidence="2" id="KW-0812">Transmembrane</keyword>
<protein>
    <submittedName>
        <fullName evidence="3">Uncharacterized protein</fullName>
    </submittedName>
</protein>
<evidence type="ECO:0000256" key="2">
    <source>
        <dbReference type="SAM" id="Phobius"/>
    </source>
</evidence>
<keyword evidence="2" id="KW-1133">Transmembrane helix</keyword>
<feature type="compositionally biased region" description="Basic and acidic residues" evidence="1">
    <location>
        <begin position="154"/>
        <end position="184"/>
    </location>
</feature>
<dbReference type="Proteomes" id="UP001595850">
    <property type="component" value="Unassembled WGS sequence"/>
</dbReference>
<proteinExistence type="predicted"/>
<evidence type="ECO:0000313" key="3">
    <source>
        <dbReference type="EMBL" id="MFC4058424.1"/>
    </source>
</evidence>
<organism evidence="3 4">
    <name type="scientific">Planomonospora corallina</name>
    <dbReference type="NCBI Taxonomy" id="1806052"/>
    <lineage>
        <taxon>Bacteria</taxon>
        <taxon>Bacillati</taxon>
        <taxon>Actinomycetota</taxon>
        <taxon>Actinomycetes</taxon>
        <taxon>Streptosporangiales</taxon>
        <taxon>Streptosporangiaceae</taxon>
        <taxon>Planomonospora</taxon>
    </lineage>
</organism>
<name>A0ABV8I2K8_9ACTN</name>
<comment type="caution">
    <text evidence="3">The sequence shown here is derived from an EMBL/GenBank/DDBJ whole genome shotgun (WGS) entry which is preliminary data.</text>
</comment>
<dbReference type="EMBL" id="JBHSBM010000012">
    <property type="protein sequence ID" value="MFC4058424.1"/>
    <property type="molecule type" value="Genomic_DNA"/>
</dbReference>
<feature type="transmembrane region" description="Helical" evidence="2">
    <location>
        <begin position="31"/>
        <end position="55"/>
    </location>
</feature>
<keyword evidence="4" id="KW-1185">Reference proteome</keyword>
<accession>A0ABV8I2K8</accession>
<feature type="region of interest" description="Disordered" evidence="1">
    <location>
        <begin position="1"/>
        <end position="21"/>
    </location>
</feature>
<evidence type="ECO:0000313" key="4">
    <source>
        <dbReference type="Proteomes" id="UP001595850"/>
    </source>
</evidence>